<dbReference type="Gene3D" id="3.40.50.620">
    <property type="entry name" value="HUPs"/>
    <property type="match status" value="1"/>
</dbReference>
<dbReference type="InterPro" id="IPR014729">
    <property type="entry name" value="Rossmann-like_a/b/a_fold"/>
</dbReference>
<dbReference type="InterPro" id="IPR006015">
    <property type="entry name" value="Universal_stress_UspA"/>
</dbReference>
<dbReference type="PRINTS" id="PR01438">
    <property type="entry name" value="UNVRSLSTRESS"/>
</dbReference>
<feature type="domain" description="UspA" evidence="2">
    <location>
        <begin position="4"/>
        <end position="137"/>
    </location>
</feature>
<organism evidence="3 4">
    <name type="scientific">Desulfovibrio psychrotolerans</name>
    <dbReference type="NCBI Taxonomy" id="415242"/>
    <lineage>
        <taxon>Bacteria</taxon>
        <taxon>Pseudomonadati</taxon>
        <taxon>Thermodesulfobacteriota</taxon>
        <taxon>Desulfovibrionia</taxon>
        <taxon>Desulfovibrionales</taxon>
        <taxon>Desulfovibrionaceae</taxon>
        <taxon>Desulfovibrio</taxon>
    </lineage>
</organism>
<protein>
    <submittedName>
        <fullName evidence="3">Universal stress protein</fullName>
    </submittedName>
</protein>
<dbReference type="PANTHER" id="PTHR46268:SF6">
    <property type="entry name" value="UNIVERSAL STRESS PROTEIN UP12"/>
    <property type="match status" value="1"/>
</dbReference>
<dbReference type="PANTHER" id="PTHR46268">
    <property type="entry name" value="STRESS RESPONSE PROTEIN NHAX"/>
    <property type="match status" value="1"/>
</dbReference>
<evidence type="ECO:0000313" key="3">
    <source>
        <dbReference type="EMBL" id="GFM36385.1"/>
    </source>
</evidence>
<evidence type="ECO:0000313" key="4">
    <source>
        <dbReference type="Proteomes" id="UP000503820"/>
    </source>
</evidence>
<evidence type="ECO:0000259" key="2">
    <source>
        <dbReference type="Pfam" id="PF00582"/>
    </source>
</evidence>
<comment type="similarity">
    <text evidence="1">Belongs to the universal stress protein A family.</text>
</comment>
<dbReference type="SUPFAM" id="SSF52402">
    <property type="entry name" value="Adenine nucleotide alpha hydrolases-like"/>
    <property type="match status" value="1"/>
</dbReference>
<dbReference type="RefSeq" id="WP_174409059.1">
    <property type="nucleotide sequence ID" value="NZ_BLVP01000005.1"/>
</dbReference>
<reference evidence="3 4" key="1">
    <citation type="submission" date="2020-05" db="EMBL/GenBank/DDBJ databases">
        <title>Draft genome sequence of Desulfovibrio psychrotolerans JS1T.</title>
        <authorList>
            <person name="Ueno A."/>
            <person name="Tamazawa S."/>
            <person name="Tamamura S."/>
            <person name="Murakami T."/>
            <person name="Kiyama T."/>
            <person name="Inomata H."/>
            <person name="Amano Y."/>
            <person name="Miyakawa K."/>
            <person name="Tamaki H."/>
            <person name="Naganuma T."/>
            <person name="Kaneko K."/>
        </authorList>
    </citation>
    <scope>NUCLEOTIDE SEQUENCE [LARGE SCALE GENOMIC DNA]</scope>
    <source>
        <strain evidence="3 4">JS1</strain>
    </source>
</reference>
<dbReference type="InterPro" id="IPR006016">
    <property type="entry name" value="UspA"/>
</dbReference>
<gene>
    <name evidence="3" type="ORF">DSM19430T_10690</name>
</gene>
<dbReference type="Pfam" id="PF00582">
    <property type="entry name" value="Usp"/>
    <property type="match status" value="1"/>
</dbReference>
<dbReference type="Proteomes" id="UP000503820">
    <property type="component" value="Unassembled WGS sequence"/>
</dbReference>
<dbReference type="EMBL" id="BLVP01000005">
    <property type="protein sequence ID" value="GFM36385.1"/>
    <property type="molecule type" value="Genomic_DNA"/>
</dbReference>
<accession>A0A7J0BTC8</accession>
<keyword evidence="4" id="KW-1185">Reference proteome</keyword>
<dbReference type="CDD" id="cd00293">
    <property type="entry name" value="USP-like"/>
    <property type="match status" value="1"/>
</dbReference>
<proteinExistence type="inferred from homology"/>
<comment type="caution">
    <text evidence="3">The sequence shown here is derived from an EMBL/GenBank/DDBJ whole genome shotgun (WGS) entry which is preliminary data.</text>
</comment>
<name>A0A7J0BTC8_9BACT</name>
<sequence>MDIQKILLPVDGSVHSLRAVHEAVLFAKIFKAEILLLHCNEVFPNLKMKEDYVREVTEHANKVLGPARDILQDNGIRYMERVVDHAPTEAISELAEREKVDMIVMATRGANPLQGLLLGSVTQRVLKTAPCRVLVVR</sequence>
<evidence type="ECO:0000256" key="1">
    <source>
        <dbReference type="ARBA" id="ARBA00008791"/>
    </source>
</evidence>
<dbReference type="AlphaFoldDB" id="A0A7J0BTC8"/>